<feature type="region of interest" description="Disordered" evidence="1">
    <location>
        <begin position="219"/>
        <end position="255"/>
    </location>
</feature>
<feature type="domain" description="Retroviral polymerase SH3-like" evidence="2">
    <location>
        <begin position="155"/>
        <end position="213"/>
    </location>
</feature>
<sequence>MNGLEKSIHELINILVQYEATTYKSAPTVLVGEASTSKAKGKRVKRWKRKKEKGKVVTAPAAPTGEGKGTVGDVCGPLNTPATGGYSYFITFTDDHLLYGYVYLMRVTLLRQRPSCLTWHSKLLNPLIKTVPQTPYKIWHGKPASYKYLRVWGSLAYVKRLMGDKLDSRSSLCRFVGYPKETMGYYFYDPSEQKIFVSRNIVFLEKDFPTDSQREEVLIEESSETPQQNDATSLEPSIPTDGVPVLNRSTRILTT</sequence>
<dbReference type="InterPro" id="IPR057670">
    <property type="entry name" value="SH3_retrovirus"/>
</dbReference>
<organism evidence="3">
    <name type="scientific">Sesamum calycinum</name>
    <dbReference type="NCBI Taxonomy" id="2727403"/>
    <lineage>
        <taxon>Eukaryota</taxon>
        <taxon>Viridiplantae</taxon>
        <taxon>Streptophyta</taxon>
        <taxon>Embryophyta</taxon>
        <taxon>Tracheophyta</taxon>
        <taxon>Spermatophyta</taxon>
        <taxon>Magnoliopsida</taxon>
        <taxon>eudicotyledons</taxon>
        <taxon>Gunneridae</taxon>
        <taxon>Pentapetalae</taxon>
        <taxon>asterids</taxon>
        <taxon>lamiids</taxon>
        <taxon>Lamiales</taxon>
        <taxon>Pedaliaceae</taxon>
        <taxon>Sesamum</taxon>
    </lineage>
</organism>
<reference evidence="3" key="2">
    <citation type="journal article" date="2024" name="Plant">
        <title>Genomic evolution and insights into agronomic trait innovations of Sesamum species.</title>
        <authorList>
            <person name="Miao H."/>
            <person name="Wang L."/>
            <person name="Qu L."/>
            <person name="Liu H."/>
            <person name="Sun Y."/>
            <person name="Le M."/>
            <person name="Wang Q."/>
            <person name="Wei S."/>
            <person name="Zheng Y."/>
            <person name="Lin W."/>
            <person name="Duan Y."/>
            <person name="Cao H."/>
            <person name="Xiong S."/>
            <person name="Wang X."/>
            <person name="Wei L."/>
            <person name="Li C."/>
            <person name="Ma Q."/>
            <person name="Ju M."/>
            <person name="Zhao R."/>
            <person name="Li G."/>
            <person name="Mu C."/>
            <person name="Tian Q."/>
            <person name="Mei H."/>
            <person name="Zhang T."/>
            <person name="Gao T."/>
            <person name="Zhang H."/>
        </authorList>
    </citation>
    <scope>NUCLEOTIDE SEQUENCE</scope>
    <source>
        <strain evidence="3">KEN8</strain>
    </source>
</reference>
<dbReference type="AlphaFoldDB" id="A0AAW2KVR6"/>
<dbReference type="PANTHER" id="PTHR42648">
    <property type="entry name" value="TRANSPOSASE, PUTATIVE-RELATED"/>
    <property type="match status" value="1"/>
</dbReference>
<evidence type="ECO:0000256" key="1">
    <source>
        <dbReference type="SAM" id="MobiDB-lite"/>
    </source>
</evidence>
<name>A0AAW2KVR6_9LAMI</name>
<evidence type="ECO:0000259" key="2">
    <source>
        <dbReference type="Pfam" id="PF25597"/>
    </source>
</evidence>
<dbReference type="EMBL" id="JACGWM010000179">
    <property type="protein sequence ID" value="KAL0310479.1"/>
    <property type="molecule type" value="Genomic_DNA"/>
</dbReference>
<gene>
    <name evidence="3" type="ORF">Scaly_2924200</name>
</gene>
<proteinExistence type="predicted"/>
<evidence type="ECO:0000313" key="3">
    <source>
        <dbReference type="EMBL" id="KAL0310479.1"/>
    </source>
</evidence>
<comment type="caution">
    <text evidence="3">The sequence shown here is derived from an EMBL/GenBank/DDBJ whole genome shotgun (WGS) entry which is preliminary data.</text>
</comment>
<dbReference type="Pfam" id="PF25597">
    <property type="entry name" value="SH3_retrovirus"/>
    <property type="match status" value="1"/>
</dbReference>
<accession>A0AAW2KVR6</accession>
<feature type="compositionally biased region" description="Polar residues" evidence="1">
    <location>
        <begin position="224"/>
        <end position="235"/>
    </location>
</feature>
<dbReference type="PANTHER" id="PTHR42648:SF27">
    <property type="entry name" value="RNA-DIRECTED DNA POLYMERASE"/>
    <property type="match status" value="1"/>
</dbReference>
<dbReference type="InterPro" id="IPR039537">
    <property type="entry name" value="Retrotran_Ty1/copia-like"/>
</dbReference>
<reference evidence="3" key="1">
    <citation type="submission" date="2020-06" db="EMBL/GenBank/DDBJ databases">
        <authorList>
            <person name="Li T."/>
            <person name="Hu X."/>
            <person name="Zhang T."/>
            <person name="Song X."/>
            <person name="Zhang H."/>
            <person name="Dai N."/>
            <person name="Sheng W."/>
            <person name="Hou X."/>
            <person name="Wei L."/>
        </authorList>
    </citation>
    <scope>NUCLEOTIDE SEQUENCE</scope>
    <source>
        <strain evidence="3">KEN8</strain>
        <tissue evidence="3">Leaf</tissue>
    </source>
</reference>
<protein>
    <recommendedName>
        <fullName evidence="2">Retroviral polymerase SH3-like domain-containing protein</fullName>
    </recommendedName>
</protein>